<dbReference type="InterPro" id="IPR011009">
    <property type="entry name" value="Kinase-like_dom_sf"/>
</dbReference>
<sequence length="335" mass="37645">MMNNTSKKPFSFPPGTVIRGKWYKHIYTIVKELGYGANGIVYLVQGSSGYQALKMSDSNVSITSEVNVLKAFSKVQGSPLGPKLLDVDDWELRGQKIHFYVMEYIQGTDLLSFVQSKGFSWTGVLVAQLLTDLERIHKEGWVFGDLKPENLIVTGPPYRIRCIDVGGTTLNGRAIKEFTEFFDRGYWIGGSRRAEPSYDLFSVGMILINLAYPTRFTKTGEGNIKQLRQAVDSKDQLKKFAGTILDALDGQFQTASEMRESLLHGLSHAQPVQQLKPKPKAQRTVPQSATLRTSSPHPSRYQNKRNNKSSHFLETVLVVIIVSLLYVLYIYGELL</sequence>
<dbReference type="AlphaFoldDB" id="A0A0P6WBA5"/>
<proteinExistence type="predicted"/>
<reference evidence="4 5" key="1">
    <citation type="submission" date="2015-08" db="EMBL/GenBank/DDBJ databases">
        <title>Draft Genome Sequence of Bacillus vietnamensis UCD-SED5.</title>
        <authorList>
            <person name="Lee R.D."/>
            <person name="Jospin G."/>
            <person name="Lang J.M."/>
            <person name="Coil D.A."/>
            <person name="Eisen J.A."/>
        </authorList>
    </citation>
    <scope>NUCLEOTIDE SEQUENCE [LARGE SCALE GENOMIC DNA]</scope>
    <source>
        <strain evidence="4 5">UCD-SED5</strain>
    </source>
</reference>
<dbReference type="PANTHER" id="PTHR44167">
    <property type="entry name" value="OVARIAN-SPECIFIC SERINE/THREONINE-PROTEIN KINASE LOK-RELATED"/>
    <property type="match status" value="1"/>
</dbReference>
<feature type="region of interest" description="Disordered" evidence="1">
    <location>
        <begin position="273"/>
        <end position="306"/>
    </location>
</feature>
<keyword evidence="4" id="KW-0723">Serine/threonine-protein kinase</keyword>
<comment type="caution">
    <text evidence="4">The sequence shown here is derived from an EMBL/GenBank/DDBJ whole genome shotgun (WGS) entry which is preliminary data.</text>
</comment>
<feature type="compositionally biased region" description="Polar residues" evidence="1">
    <location>
        <begin position="284"/>
        <end position="301"/>
    </location>
</feature>
<dbReference type="EMBL" id="LIXZ01000020">
    <property type="protein sequence ID" value="KPL58100.1"/>
    <property type="molecule type" value="Genomic_DNA"/>
</dbReference>
<evidence type="ECO:0000313" key="4">
    <source>
        <dbReference type="EMBL" id="KPL58100.1"/>
    </source>
</evidence>
<dbReference type="Proteomes" id="UP000050398">
    <property type="component" value="Unassembled WGS sequence"/>
</dbReference>
<dbReference type="PROSITE" id="PS50011">
    <property type="entry name" value="PROTEIN_KINASE_DOM"/>
    <property type="match status" value="1"/>
</dbReference>
<dbReference type="InterPro" id="IPR000719">
    <property type="entry name" value="Prot_kinase_dom"/>
</dbReference>
<feature type="domain" description="Protein kinase" evidence="3">
    <location>
        <begin position="27"/>
        <end position="271"/>
    </location>
</feature>
<keyword evidence="2" id="KW-1133">Transmembrane helix</keyword>
<dbReference type="Pfam" id="PF00069">
    <property type="entry name" value="Pkinase"/>
    <property type="match status" value="1"/>
</dbReference>
<keyword evidence="2" id="KW-0472">Membrane</keyword>
<keyword evidence="4" id="KW-0418">Kinase</keyword>
<gene>
    <name evidence="4" type="ORF">AM506_18620</name>
</gene>
<keyword evidence="2" id="KW-0812">Transmembrane</keyword>
<dbReference type="OrthoDB" id="583109at2"/>
<evidence type="ECO:0000259" key="3">
    <source>
        <dbReference type="PROSITE" id="PS50011"/>
    </source>
</evidence>
<dbReference type="GO" id="GO:0005737">
    <property type="term" value="C:cytoplasm"/>
    <property type="evidence" value="ECO:0007669"/>
    <property type="project" value="TreeGrafter"/>
</dbReference>
<dbReference type="PATRIC" id="fig|218284.4.peg.1948"/>
<dbReference type="GO" id="GO:0005524">
    <property type="term" value="F:ATP binding"/>
    <property type="evidence" value="ECO:0007669"/>
    <property type="project" value="InterPro"/>
</dbReference>
<evidence type="ECO:0000256" key="1">
    <source>
        <dbReference type="SAM" id="MobiDB-lite"/>
    </source>
</evidence>
<dbReference type="SUPFAM" id="SSF56112">
    <property type="entry name" value="Protein kinase-like (PK-like)"/>
    <property type="match status" value="1"/>
</dbReference>
<dbReference type="eggNOG" id="COG0515">
    <property type="taxonomic scope" value="Bacteria"/>
</dbReference>
<dbReference type="Gene3D" id="1.10.510.10">
    <property type="entry name" value="Transferase(Phosphotransferase) domain 1"/>
    <property type="match status" value="1"/>
</dbReference>
<evidence type="ECO:0000313" key="5">
    <source>
        <dbReference type="Proteomes" id="UP000050398"/>
    </source>
</evidence>
<dbReference type="PANTHER" id="PTHR44167:SF24">
    <property type="entry name" value="SERINE_THREONINE-PROTEIN KINASE CHK2"/>
    <property type="match status" value="1"/>
</dbReference>
<keyword evidence="4" id="KW-0808">Transferase</keyword>
<organism evidence="4 5">
    <name type="scientific">Rossellomorea vietnamensis</name>
    <dbReference type="NCBI Taxonomy" id="218284"/>
    <lineage>
        <taxon>Bacteria</taxon>
        <taxon>Bacillati</taxon>
        <taxon>Bacillota</taxon>
        <taxon>Bacilli</taxon>
        <taxon>Bacillales</taxon>
        <taxon>Bacillaceae</taxon>
        <taxon>Rossellomorea</taxon>
    </lineage>
</organism>
<name>A0A0P6WBA5_9BACI</name>
<protein>
    <submittedName>
        <fullName evidence="4">Serine/threonine protein kinase</fullName>
    </submittedName>
</protein>
<dbReference type="GO" id="GO:0004674">
    <property type="term" value="F:protein serine/threonine kinase activity"/>
    <property type="evidence" value="ECO:0007669"/>
    <property type="project" value="UniProtKB-KW"/>
</dbReference>
<dbReference type="RefSeq" id="WP_060674268.1">
    <property type="nucleotide sequence ID" value="NZ_LIXZ01000020.1"/>
</dbReference>
<feature type="transmembrane region" description="Helical" evidence="2">
    <location>
        <begin position="312"/>
        <end position="332"/>
    </location>
</feature>
<accession>A0A0P6WBA5</accession>
<evidence type="ECO:0000256" key="2">
    <source>
        <dbReference type="SAM" id="Phobius"/>
    </source>
</evidence>
<dbReference type="SMART" id="SM00220">
    <property type="entry name" value="S_TKc"/>
    <property type="match status" value="1"/>
</dbReference>